<evidence type="ECO:0000313" key="6">
    <source>
        <dbReference type="Proteomes" id="UP000274822"/>
    </source>
</evidence>
<comment type="caution">
    <text evidence="5">The sequence shown here is derived from an EMBL/GenBank/DDBJ whole genome shotgun (WGS) entry which is preliminary data.</text>
</comment>
<dbReference type="SUPFAM" id="SSF48452">
    <property type="entry name" value="TPR-like"/>
    <property type="match status" value="2"/>
</dbReference>
<reference evidence="5 6" key="1">
    <citation type="journal article" date="2018" name="New Phytol.">
        <title>Phylogenomics of Endogonaceae and evolution of mycorrhizas within Mucoromycota.</title>
        <authorList>
            <person name="Chang Y."/>
            <person name="Desiro A."/>
            <person name="Na H."/>
            <person name="Sandor L."/>
            <person name="Lipzen A."/>
            <person name="Clum A."/>
            <person name="Barry K."/>
            <person name="Grigoriev I.V."/>
            <person name="Martin F.M."/>
            <person name="Stajich J.E."/>
            <person name="Smith M.E."/>
            <person name="Bonito G."/>
            <person name="Spatafora J.W."/>
        </authorList>
    </citation>
    <scope>NUCLEOTIDE SEQUENCE [LARGE SCALE GENOMIC DNA]</scope>
    <source>
        <strain evidence="5 6">AD002</strain>
    </source>
</reference>
<dbReference type="Proteomes" id="UP000274822">
    <property type="component" value="Unassembled WGS sequence"/>
</dbReference>
<keyword evidence="2 3" id="KW-0802">TPR repeat</keyword>
<dbReference type="SMART" id="SM00028">
    <property type="entry name" value="TPR"/>
    <property type="match status" value="6"/>
</dbReference>
<gene>
    <name evidence="5" type="ORF">BC938DRAFT_473592</name>
</gene>
<dbReference type="Gene3D" id="1.25.40.10">
    <property type="entry name" value="Tetratricopeptide repeat domain"/>
    <property type="match status" value="2"/>
</dbReference>
<dbReference type="FunFam" id="1.25.40.10:FF:000027">
    <property type="entry name" value="stress-induced-phosphoprotein 1 isoform X1"/>
    <property type="match status" value="1"/>
</dbReference>
<evidence type="ECO:0000259" key="4">
    <source>
        <dbReference type="Pfam" id="PF17830"/>
    </source>
</evidence>
<feature type="repeat" description="TPR" evidence="3">
    <location>
        <begin position="56"/>
        <end position="89"/>
    </location>
</feature>
<keyword evidence="1" id="KW-0677">Repeat</keyword>
<protein>
    <recommendedName>
        <fullName evidence="4">STI1/HOP DP domain-containing protein</fullName>
    </recommendedName>
</protein>
<dbReference type="AlphaFoldDB" id="A0A433Q3R3"/>
<dbReference type="PANTHER" id="PTHR22904:SF523">
    <property type="entry name" value="STRESS-INDUCED-PHOSPHOPROTEIN 1"/>
    <property type="match status" value="1"/>
</dbReference>
<dbReference type="InterPro" id="IPR011990">
    <property type="entry name" value="TPR-like_helical_dom_sf"/>
</dbReference>
<dbReference type="InterPro" id="IPR019734">
    <property type="entry name" value="TPR_rpt"/>
</dbReference>
<feature type="domain" description="STI1/HOP DP" evidence="4">
    <location>
        <begin position="321"/>
        <end position="360"/>
    </location>
</feature>
<dbReference type="Pfam" id="PF13424">
    <property type="entry name" value="TPR_12"/>
    <property type="match status" value="1"/>
</dbReference>
<name>A0A433Q3R3_9FUNG</name>
<dbReference type="Gene3D" id="1.10.260.100">
    <property type="match status" value="1"/>
</dbReference>
<dbReference type="EMBL" id="RBNJ01016038">
    <property type="protein sequence ID" value="RUS24430.1"/>
    <property type="molecule type" value="Genomic_DNA"/>
</dbReference>
<keyword evidence="6" id="KW-1185">Reference proteome</keyword>
<proteinExistence type="predicted"/>
<evidence type="ECO:0000256" key="1">
    <source>
        <dbReference type="ARBA" id="ARBA00022737"/>
    </source>
</evidence>
<feature type="repeat" description="TPR" evidence="3">
    <location>
        <begin position="225"/>
        <end position="258"/>
    </location>
</feature>
<dbReference type="PROSITE" id="PS50005">
    <property type="entry name" value="TPR"/>
    <property type="match status" value="3"/>
</dbReference>
<evidence type="ECO:0000313" key="5">
    <source>
        <dbReference type="EMBL" id="RUS24430.1"/>
    </source>
</evidence>
<evidence type="ECO:0000256" key="2">
    <source>
        <dbReference type="ARBA" id="ARBA00022803"/>
    </source>
</evidence>
<dbReference type="GO" id="GO:0051879">
    <property type="term" value="F:Hsp90 protein binding"/>
    <property type="evidence" value="ECO:0007669"/>
    <property type="project" value="TreeGrafter"/>
</dbReference>
<sequence length="431" mass="49985">MSELVLVTVPSADKERSRMIAWFRDTAWWRPFEHSTPPSLPPKYITTNMSIDAKQANDEKELGNNFYKKRMFDTALEHYNKAWELDNTNITILTNKAAVLFEQENYDECIKTCETAIEVGREHRCDYKLISRAYGRIGNAHLKLDHLDEAIKAYEKSLTEHRTSEILTKLRETEKLKAQRAKEAYYDPTLADKARELGNELYKNNDWPGAVQQYTEAIKRNDKDHRSYSNRAACYLKLLALNEALKDAQKCIELDPSFVRGYTRKASIEIARKEYDSALETLTEGLERDADGKHKREIQELMTKCYQAMTVPDSSQGGSREEILKRAKENPEVQRILGDPVMQQILQQMEQDPKAAQEYVSYLHSLTMFWKNRAVATNLSHFSMAHHHVTQASQEPQDRFQHPQARLRRCAEDRVEEEWSRGLDAAGTNMM</sequence>
<feature type="repeat" description="TPR" evidence="3">
    <location>
        <begin position="131"/>
        <end position="164"/>
    </location>
</feature>
<dbReference type="Pfam" id="PF00515">
    <property type="entry name" value="TPR_1"/>
    <property type="match status" value="1"/>
</dbReference>
<accession>A0A433Q3R3</accession>
<dbReference type="Pfam" id="PF17830">
    <property type="entry name" value="STI1-HOP_DP"/>
    <property type="match status" value="1"/>
</dbReference>
<dbReference type="FunFam" id="1.25.40.10:FF:000010">
    <property type="entry name" value="Stress-induced phosphoprotein 1"/>
    <property type="match status" value="1"/>
</dbReference>
<organism evidence="5 6">
    <name type="scientific">Jimgerdemannia flammicorona</name>
    <dbReference type="NCBI Taxonomy" id="994334"/>
    <lineage>
        <taxon>Eukaryota</taxon>
        <taxon>Fungi</taxon>
        <taxon>Fungi incertae sedis</taxon>
        <taxon>Mucoromycota</taxon>
        <taxon>Mucoromycotina</taxon>
        <taxon>Endogonomycetes</taxon>
        <taxon>Endogonales</taxon>
        <taxon>Endogonaceae</taxon>
        <taxon>Jimgerdemannia</taxon>
    </lineage>
</organism>
<dbReference type="PANTHER" id="PTHR22904">
    <property type="entry name" value="TPR REPEAT CONTAINING PROTEIN"/>
    <property type="match status" value="1"/>
</dbReference>
<evidence type="ECO:0000256" key="3">
    <source>
        <dbReference type="PROSITE-ProRule" id="PRU00339"/>
    </source>
</evidence>
<dbReference type="InterPro" id="IPR041243">
    <property type="entry name" value="STI1/HOP_DP"/>
</dbReference>